<comment type="caution">
    <text evidence="3">The sequence shown here is derived from an EMBL/GenBank/DDBJ whole genome shotgun (WGS) entry which is preliminary data.</text>
</comment>
<name>A0A7C8IF08_9PLEO</name>
<feature type="transmembrane region" description="Helical" evidence="2">
    <location>
        <begin position="118"/>
        <end position="142"/>
    </location>
</feature>
<evidence type="ECO:0000256" key="2">
    <source>
        <dbReference type="SAM" id="Phobius"/>
    </source>
</evidence>
<sequence>MPRLSFVTQFPSPPPQAALLTLNNLLGGNLLPNIPPFNLDLSTVVHHVAHVFATAKHLVPTLPTTAAIATLLHELQASVLPAALAVSTMLTTLCGLLWGADGDGDGDGGADGGGHEGFVLELVMGVWTLFCGGLVVVAWVWVKEEGARVVWEAVKGWLGGGEQDGGGGAAAKVVEYERVGREEQEKDNAAGLPSSSSSSSSQPNSTTSAPSSTSSSPNAPLHLQLPPPTPHHHSGLLGESPAPQRHFEQRHFEHFRPDAFWKRSLKLEGRARMATLHEGAGAAYEGAAYEGKDKQRVVHEEDEDEEEEGYGLVV</sequence>
<gene>
    <name evidence="3" type="ORF">BDV95DRAFT_600689</name>
</gene>
<keyword evidence="2" id="KW-0812">Transmembrane</keyword>
<dbReference type="Proteomes" id="UP000481861">
    <property type="component" value="Unassembled WGS sequence"/>
</dbReference>
<keyword evidence="4" id="KW-1185">Reference proteome</keyword>
<evidence type="ECO:0000313" key="3">
    <source>
        <dbReference type="EMBL" id="KAF2878009.1"/>
    </source>
</evidence>
<feature type="region of interest" description="Disordered" evidence="1">
    <location>
        <begin position="291"/>
        <end position="314"/>
    </location>
</feature>
<feature type="transmembrane region" description="Helical" evidence="2">
    <location>
        <begin position="79"/>
        <end position="98"/>
    </location>
</feature>
<organism evidence="3 4">
    <name type="scientific">Massariosphaeria phaeospora</name>
    <dbReference type="NCBI Taxonomy" id="100035"/>
    <lineage>
        <taxon>Eukaryota</taxon>
        <taxon>Fungi</taxon>
        <taxon>Dikarya</taxon>
        <taxon>Ascomycota</taxon>
        <taxon>Pezizomycotina</taxon>
        <taxon>Dothideomycetes</taxon>
        <taxon>Pleosporomycetidae</taxon>
        <taxon>Pleosporales</taxon>
        <taxon>Pleosporales incertae sedis</taxon>
        <taxon>Massariosphaeria</taxon>
    </lineage>
</organism>
<feature type="compositionally biased region" description="Low complexity" evidence="1">
    <location>
        <begin position="193"/>
        <end position="224"/>
    </location>
</feature>
<keyword evidence="2" id="KW-0472">Membrane</keyword>
<protein>
    <submittedName>
        <fullName evidence="3">Uncharacterized protein</fullName>
    </submittedName>
</protein>
<feature type="compositionally biased region" description="Acidic residues" evidence="1">
    <location>
        <begin position="300"/>
        <end position="314"/>
    </location>
</feature>
<reference evidence="3 4" key="1">
    <citation type="submission" date="2020-01" db="EMBL/GenBank/DDBJ databases">
        <authorList>
            <consortium name="DOE Joint Genome Institute"/>
            <person name="Haridas S."/>
            <person name="Albert R."/>
            <person name="Binder M."/>
            <person name="Bloem J."/>
            <person name="Labutti K."/>
            <person name="Salamov A."/>
            <person name="Andreopoulos B."/>
            <person name="Baker S.E."/>
            <person name="Barry K."/>
            <person name="Bills G."/>
            <person name="Bluhm B.H."/>
            <person name="Cannon C."/>
            <person name="Castanera R."/>
            <person name="Culley D.E."/>
            <person name="Daum C."/>
            <person name="Ezra D."/>
            <person name="Gonzalez J.B."/>
            <person name="Henrissat B."/>
            <person name="Kuo A."/>
            <person name="Liang C."/>
            <person name="Lipzen A."/>
            <person name="Lutzoni F."/>
            <person name="Magnuson J."/>
            <person name="Mondo S."/>
            <person name="Nolan M."/>
            <person name="Ohm R."/>
            <person name="Pangilinan J."/>
            <person name="Park H.-J.H."/>
            <person name="Ramirez L."/>
            <person name="Alfaro M."/>
            <person name="Sun H."/>
            <person name="Tritt A."/>
            <person name="Yoshinaga Y."/>
            <person name="Zwiers L.-H.L."/>
            <person name="Turgeon B.G."/>
            <person name="Goodwin S.B."/>
            <person name="Spatafora J.W."/>
            <person name="Crous P.W."/>
            <person name="Grigoriev I.V."/>
        </authorList>
    </citation>
    <scope>NUCLEOTIDE SEQUENCE [LARGE SCALE GENOMIC DNA]</scope>
    <source>
        <strain evidence="3 4">CBS 611.86</strain>
    </source>
</reference>
<evidence type="ECO:0000313" key="4">
    <source>
        <dbReference type="Proteomes" id="UP000481861"/>
    </source>
</evidence>
<accession>A0A7C8IF08</accession>
<dbReference type="AlphaFoldDB" id="A0A7C8IF08"/>
<feature type="region of interest" description="Disordered" evidence="1">
    <location>
        <begin position="180"/>
        <end position="242"/>
    </location>
</feature>
<keyword evidence="2" id="KW-1133">Transmembrane helix</keyword>
<evidence type="ECO:0000256" key="1">
    <source>
        <dbReference type="SAM" id="MobiDB-lite"/>
    </source>
</evidence>
<proteinExistence type="predicted"/>
<dbReference type="EMBL" id="JAADJZ010000001">
    <property type="protein sequence ID" value="KAF2878009.1"/>
    <property type="molecule type" value="Genomic_DNA"/>
</dbReference>